<dbReference type="Gene3D" id="3.40.47.10">
    <property type="match status" value="1"/>
</dbReference>
<keyword evidence="3" id="KW-0489">Methyltransferase</keyword>
<dbReference type="InterPro" id="IPR036291">
    <property type="entry name" value="NAD(P)-bd_dom_sf"/>
</dbReference>
<dbReference type="Pfam" id="PF14765">
    <property type="entry name" value="PS-DH"/>
    <property type="match status" value="1"/>
</dbReference>
<dbReference type="InterPro" id="IPR016036">
    <property type="entry name" value="Malonyl_transacylase_ACP-bd"/>
</dbReference>
<feature type="domain" description="Ketosynthase family 3 (KS3)" evidence="10">
    <location>
        <begin position="8"/>
        <end position="447"/>
    </location>
</feature>
<dbReference type="InterPro" id="IPR013968">
    <property type="entry name" value="PKS_KR"/>
</dbReference>
<accession>A0ABR3WXN3</accession>
<protein>
    <submittedName>
        <fullName evidence="12">Type I Iterative PKS</fullName>
    </submittedName>
</protein>
<organism evidence="12 13">
    <name type="scientific">Diaporthe australafricana</name>
    <dbReference type="NCBI Taxonomy" id="127596"/>
    <lineage>
        <taxon>Eukaryota</taxon>
        <taxon>Fungi</taxon>
        <taxon>Dikarya</taxon>
        <taxon>Ascomycota</taxon>
        <taxon>Pezizomycotina</taxon>
        <taxon>Sordariomycetes</taxon>
        <taxon>Sordariomycetidae</taxon>
        <taxon>Diaporthales</taxon>
        <taxon>Diaporthaceae</taxon>
        <taxon>Diaporthe</taxon>
    </lineage>
</organism>
<evidence type="ECO:0000256" key="1">
    <source>
        <dbReference type="ARBA" id="ARBA00022450"/>
    </source>
</evidence>
<dbReference type="InterPro" id="IPR020807">
    <property type="entry name" value="PKS_DH"/>
</dbReference>
<evidence type="ECO:0000313" key="12">
    <source>
        <dbReference type="EMBL" id="KAL1868304.1"/>
    </source>
</evidence>
<dbReference type="InterPro" id="IPR013120">
    <property type="entry name" value="FAR_NAD-bd"/>
</dbReference>
<evidence type="ECO:0000256" key="4">
    <source>
        <dbReference type="ARBA" id="ARBA00022679"/>
    </source>
</evidence>
<dbReference type="InterPro" id="IPR001227">
    <property type="entry name" value="Ac_transferase_dom_sf"/>
</dbReference>
<dbReference type="Pfam" id="PF08242">
    <property type="entry name" value="Methyltransf_12"/>
    <property type="match status" value="1"/>
</dbReference>
<dbReference type="PROSITE" id="PS00012">
    <property type="entry name" value="PHOSPHOPANTETHEINE"/>
    <property type="match status" value="1"/>
</dbReference>
<keyword evidence="5" id="KW-0560">Oxidoreductase</keyword>
<dbReference type="Gene3D" id="3.40.50.150">
    <property type="entry name" value="Vaccinia Virus protein VP39"/>
    <property type="match status" value="1"/>
</dbReference>
<gene>
    <name evidence="12" type="ORF">Daus18300_006028</name>
</gene>
<feature type="domain" description="Carrier" evidence="9">
    <location>
        <begin position="2423"/>
        <end position="2503"/>
    </location>
</feature>
<dbReference type="SUPFAM" id="SSF51735">
    <property type="entry name" value="NAD(P)-binding Rossmann-fold domains"/>
    <property type="match status" value="2"/>
</dbReference>
<dbReference type="InterPro" id="IPR016035">
    <property type="entry name" value="Acyl_Trfase/lysoPLipase"/>
</dbReference>
<dbReference type="InterPro" id="IPR014030">
    <property type="entry name" value="Ketoacyl_synth_N"/>
</dbReference>
<sequence>MSGKISPKEPIAIVGSACHFAGDAASPSKLWELLKRPRDIRRKIPDTRFNAQGFHHSDHSHHGRSNVTHSYLLNEDPKTFDAEFFGVNPIEARAMDPQQRLLMETVYEALESGGMTIESLRGGDTSVFAGVMCGDYEAMLLRDLDEVPTYFAVGTSRAILSNRISYFFDWHGASVTTDTACSSSLVAVHSAMQTLRSGDSRMAVACGSNIILGPEMYIIESKLKMLSPDGLGRMWDKDANGYARGDGVAAITLKTLSAALEDNDHIECIIRETGLNQDGATAGLTMPSATAQRALIQATYAKAGLDINSPEGRPQYFEAHGTGTPAGDPVEAEAVSSAFFEGQQLDRKPNTGNDPLYVGSIKTVLGHTEGTAGVAAILKASLALQNSCIPPNLLFNTINPSVAPFYGNLQILKNARPWPAVPEGQPRRASVNSFGFGGANAHAILESYESSMNDCQVDGGTDATLFTPFVFSAASADSLRGNLDAYAAYLAAHSEVGIGDFAYTLRERRSVLPYRMSFPATKSLTELANSIALKLNDGEKTIGVRTLPGKSAGSPRILGIFTGQGAQYARQGAELLEQSPFARRIIQTLEADLARLPAEDRPTWSLEAELLASSSTPSRINEAAISQPLCTAIQIMMIEILREANIYLEAVVGHSSGEIAAAYSAGFLTARDAMYIAYYRGLHCKHAASPNGEMKGAMLAVGTSMEDALQLCEDEDFTGRISLAASNSSSSVTISGDEDAIEELELILEDEKKFHRRLRVDMAYHSQHMDPCSGPYIDSLRCAGVKARCPPSSSSPSIWYSSVHDGDRPVELSPALNDVYWAENMTRPVLFSQALKSAVSANTVPAFDAVLEIGPHPALKGPASQTIQEVFQDGLPYHGTLSRGDNAVAAFSTCLGFLWERLGGQSSRIDLGRCQRTLSNSSKATRFNVLKGLPTYQWKHDTSYWHESRRSRCIRSRQEPFHPLLGDKSPDSAAHVLRWKNILKPSKIQWLEGHQVQGQIVFPASAYLSTAVEAASSLAGERTIKLIELSNFTIHQGLGFGSRDAGIEVQIELGRISQLKPDCLTAYFTYSAATGGTDDSDLTLIADGELTVRLGEVSVSLLPARRPTAPHLLTVDPVRLYNFMESLEYNFSGPFLSLVELRRKLGMASCVAKTAKASSQPDADSLLIHPVELDAAIQSVSLAYSYPGDEQLRLLHMPTTIAKIRVNPAVLALQQKARTNTDNHTVDIDSTCNRDRQAQPGSGFSGNFNIYVNGCPNAAIQVDQVKFQPVRSSASDDRNVFYKMQYVPSEPDGNLAAANIPITKSDTDLLWAFSRIVCYYLREFDRVPEDSPIRSDGTLKHYLRYARHMTALLKKGGHRYGKIEWINDSLEDIMAEVESKGLAENPVVKIMLLVGNTMPKVFRGETTMLEHFRTSGLLDEYYAKGFGTAQSTMWLSNIVKQITDRRPHLNLLEIGAGTGGATKQILRTIDHSFNSYTFTDISSSFFENAAENLSQWTDRMVFKVCDAEQDPLSQGFIEGQYDVVIAFLVVHATAKLDETMRNIRKLLKPGGFLLIGEGNSEGPMQAGASYIFGPLPGWWRGVDEGRSLTPFINVEEWDAILKRTGFSGIDTISPQQLLDTFGTILFVSQATDERIESIRAPLKSPSTASLAEKDLVIVGGKTPEVAIAAEQLASIFNPHFSQTRIYASLEELENVVLDDQLSIISLTELEQPVFKNITSQRWSGFRKLFVGEKTVLWLTSGRLEDEPYANMTVGFGRSAMHEEEDLVLQLVDIPDRKNVDARTVAETFVRLAAKHQSEKEILYTLEPEVITDLEGRQLVPRLCPIQGANDRLNCIQRRIVQQVDTKTSEVELQWDHDTYSIRQPSRFEGMNLTERSRIIELRSTRALLSAIRTPAGQMFLAVGIDTEGSRYLTFAPSLTSVIKAPEEMAIPIGVSSLTDDDILILAAAHFVGSAVVDPVLPGQKMILHDAFKVLAQTIVSKALSKGVQVVCTTDESDRELIPSSWIHLPPNLISSDLGLKVPSDAASFVSFSREHSQNQHTVSSVLSPYCRRESTRTLFSRTGTVLSHQCLPVLAQSLKTAVCYLKGHSNDYSAQAVSLESLARGECPEDPLAVLDWTSSATDLPARVTRFDTKKLFRNDRTYWICGLSGALGISLCDWMISRGLRHLVLTSRNPRIDPAWIEDHKRNGANVEIISCDVTDEEALRAVHRRITASLPPIAGVLNGAMVLRDVSVRNMSFDQVTDVVGPKVLGSVHLDRIFHETQLDFFILLSSINCIIGNVGQANYAAANMGMCGLAAHRRKRGLAATVINVGAVIGAGYITESDRQLDAVVAKMAMIHLSEDDFHQIFAEAINAGQIDSPDGPEISTGLLDISADASNIPKWYSDPKFSRFIVHKSSSSGDQKKQTKAASIKELLLACESEKDVLHVVKESLAVQLRTILQLSTDDDELMSMRSVDLGLDSLVSVDIRSWFLKNFEVSIPVLKIMANDVTMATLAELATEGVPAELTPYVGRQGQSQDNDVNGSSSDDGPHTPDSESISRPSSSYTGLTTPTSSTNTKELSANNPFINGIDWDTEVQLPEPYRFREMDVGSSPNAKPRIVLLTGSSGLLGHHLLNRLASEPSIVKIICVAVRRLSERLKSGQLPQPDSRIVYYEGDLRLPRLGLNADQAAEIFMEVDAVIHNGSDTSHLKYYSAVRDCNVESTRELVRLCLPRKIPLHYVSSVGVCLLAGRQTFPEVSATASGIKPPADGAHGYMCSKWVCEYLLEGVSAAHGLRISINRPSTIVREGDDATTAEAEFDWVNALFHYSHRIRAVPRAQHNQGAFDLVYIRSVGDDVVQELFRSDHGNRLTYVNNVGDVVIPMSKLAEIGKKVGSEELYRTLRFDQWADEAIKAGLQPAVAALIETFDEPNTVWPALARGKGS</sequence>
<reference evidence="12 13" key="1">
    <citation type="journal article" date="2024" name="IMA Fungus">
        <title>IMA Genome - F19 : A genome assembly and annotation guide to empower mycologists, including annotated draft genome sequences of Ceratocystis pirilliformis, Diaporthe australafricana, Fusarium ophioides, Paecilomyces lecythidis, and Sporothrix stenoceras.</title>
        <authorList>
            <person name="Aylward J."/>
            <person name="Wilson A.M."/>
            <person name="Visagie C.M."/>
            <person name="Spraker J."/>
            <person name="Barnes I."/>
            <person name="Buitendag C."/>
            <person name="Ceriani C."/>
            <person name="Del Mar Angel L."/>
            <person name="du Plessis D."/>
            <person name="Fuchs T."/>
            <person name="Gasser K."/>
            <person name="Kramer D."/>
            <person name="Li W."/>
            <person name="Munsamy K."/>
            <person name="Piso A."/>
            <person name="Price J.L."/>
            <person name="Sonnekus B."/>
            <person name="Thomas C."/>
            <person name="van der Nest A."/>
            <person name="van Dijk A."/>
            <person name="van Heerden A."/>
            <person name="van Vuuren N."/>
            <person name="Yilmaz N."/>
            <person name="Duong T.A."/>
            <person name="van der Merwe N.A."/>
            <person name="Wingfield M.J."/>
            <person name="Wingfield B.D."/>
        </authorList>
    </citation>
    <scope>NUCLEOTIDE SEQUENCE [LARGE SCALE GENOMIC DNA]</scope>
    <source>
        <strain evidence="12 13">CMW 18300</strain>
    </source>
</reference>
<dbReference type="SUPFAM" id="SSF55048">
    <property type="entry name" value="Probable ACP-binding domain of malonyl-CoA ACP transacylase"/>
    <property type="match status" value="1"/>
</dbReference>
<dbReference type="InterPro" id="IPR014043">
    <property type="entry name" value="Acyl_transferase_dom"/>
</dbReference>
<keyword evidence="4" id="KW-0808">Transferase</keyword>
<dbReference type="InterPro" id="IPR036736">
    <property type="entry name" value="ACP-like_sf"/>
</dbReference>
<dbReference type="PROSITE" id="PS52004">
    <property type="entry name" value="KS3_2"/>
    <property type="match status" value="1"/>
</dbReference>
<dbReference type="InterPro" id="IPR016039">
    <property type="entry name" value="Thiolase-like"/>
</dbReference>
<dbReference type="SMART" id="SM00825">
    <property type="entry name" value="PKS_KS"/>
    <property type="match status" value="1"/>
</dbReference>
<keyword evidence="13" id="KW-1185">Reference proteome</keyword>
<dbReference type="InterPro" id="IPR050091">
    <property type="entry name" value="PKS_NRPS_Biosynth_Enz"/>
</dbReference>
<dbReference type="SMART" id="SM00826">
    <property type="entry name" value="PKS_DH"/>
    <property type="match status" value="1"/>
</dbReference>
<dbReference type="SUPFAM" id="SSF52151">
    <property type="entry name" value="FabD/lysophospholipase-like"/>
    <property type="match status" value="1"/>
</dbReference>
<dbReference type="InterPro" id="IPR057326">
    <property type="entry name" value="KR_dom"/>
</dbReference>
<dbReference type="PANTHER" id="PTHR43775:SF20">
    <property type="entry name" value="HYBRID PKS-NRPS SYNTHETASE APDA"/>
    <property type="match status" value="1"/>
</dbReference>
<dbReference type="InterPro" id="IPR006162">
    <property type="entry name" value="Ppantetheine_attach_site"/>
</dbReference>
<feature type="region of interest" description="C-terminal hotdog fold" evidence="7">
    <location>
        <begin position="1112"/>
        <end position="1276"/>
    </location>
</feature>
<dbReference type="EMBL" id="JAWRVE010000046">
    <property type="protein sequence ID" value="KAL1868304.1"/>
    <property type="molecule type" value="Genomic_DNA"/>
</dbReference>
<evidence type="ECO:0000256" key="3">
    <source>
        <dbReference type="ARBA" id="ARBA00022603"/>
    </source>
</evidence>
<dbReference type="SUPFAM" id="SSF53901">
    <property type="entry name" value="Thiolase-like"/>
    <property type="match status" value="1"/>
</dbReference>
<dbReference type="InterPro" id="IPR029063">
    <property type="entry name" value="SAM-dependent_MTases_sf"/>
</dbReference>
<comment type="caution">
    <text evidence="12">The sequence shown here is derived from an EMBL/GenBank/DDBJ whole genome shotgun (WGS) entry which is preliminary data.</text>
</comment>
<name>A0ABR3WXN3_9PEZI</name>
<dbReference type="Pfam" id="PF16197">
    <property type="entry name" value="KAsynt_C_assoc"/>
    <property type="match status" value="1"/>
</dbReference>
<feature type="active site" description="Proton donor; for dehydratase activity" evidence="7">
    <location>
        <position position="1174"/>
    </location>
</feature>
<dbReference type="Pfam" id="PF07993">
    <property type="entry name" value="NAD_binding_4"/>
    <property type="match status" value="1"/>
</dbReference>
<evidence type="ECO:0000313" key="13">
    <source>
        <dbReference type="Proteomes" id="UP001583177"/>
    </source>
</evidence>
<dbReference type="InterPro" id="IPR049900">
    <property type="entry name" value="PKS_mFAS_DH"/>
</dbReference>
<dbReference type="InterPro" id="IPR009081">
    <property type="entry name" value="PP-bd_ACP"/>
</dbReference>
<feature type="region of interest" description="N-terminal hotdog fold" evidence="7">
    <location>
        <begin position="962"/>
        <end position="1097"/>
    </location>
</feature>
<dbReference type="PROSITE" id="PS50075">
    <property type="entry name" value="CARRIER"/>
    <property type="match status" value="1"/>
</dbReference>
<evidence type="ECO:0000256" key="5">
    <source>
        <dbReference type="ARBA" id="ARBA00023002"/>
    </source>
</evidence>
<evidence type="ECO:0000259" key="11">
    <source>
        <dbReference type="PROSITE" id="PS52019"/>
    </source>
</evidence>
<dbReference type="PROSITE" id="PS52019">
    <property type="entry name" value="PKS_MFAS_DH"/>
    <property type="match status" value="1"/>
</dbReference>
<evidence type="ECO:0000256" key="8">
    <source>
        <dbReference type="SAM" id="MobiDB-lite"/>
    </source>
</evidence>
<evidence type="ECO:0000256" key="2">
    <source>
        <dbReference type="ARBA" id="ARBA00022553"/>
    </source>
</evidence>
<dbReference type="SUPFAM" id="SSF53335">
    <property type="entry name" value="S-adenosyl-L-methionine-dependent methyltransferases"/>
    <property type="match status" value="1"/>
</dbReference>
<dbReference type="SMART" id="SM00822">
    <property type="entry name" value="PKS_KR"/>
    <property type="match status" value="1"/>
</dbReference>
<dbReference type="PANTHER" id="PTHR43775">
    <property type="entry name" value="FATTY ACID SYNTHASE"/>
    <property type="match status" value="1"/>
</dbReference>
<dbReference type="InterPro" id="IPR013217">
    <property type="entry name" value="Methyltransf_12"/>
</dbReference>
<feature type="active site" description="Proton acceptor; for dehydratase activity" evidence="7">
    <location>
        <position position="994"/>
    </location>
</feature>
<dbReference type="Pfam" id="PF00698">
    <property type="entry name" value="Acyl_transf_1"/>
    <property type="match status" value="1"/>
</dbReference>
<dbReference type="CDD" id="cd02440">
    <property type="entry name" value="AdoMet_MTases"/>
    <property type="match status" value="1"/>
</dbReference>
<dbReference type="InterPro" id="IPR049551">
    <property type="entry name" value="PKS_DH_C"/>
</dbReference>
<feature type="domain" description="PKS/mFAS DH" evidence="11">
    <location>
        <begin position="962"/>
        <end position="1276"/>
    </location>
</feature>
<dbReference type="Proteomes" id="UP001583177">
    <property type="component" value="Unassembled WGS sequence"/>
</dbReference>
<dbReference type="Gene3D" id="3.10.129.110">
    <property type="entry name" value="Polyketide synthase dehydratase"/>
    <property type="match status" value="1"/>
</dbReference>
<dbReference type="Pfam" id="PF00109">
    <property type="entry name" value="ketoacyl-synt"/>
    <property type="match status" value="1"/>
</dbReference>
<feature type="compositionally biased region" description="Low complexity" evidence="8">
    <location>
        <begin position="2516"/>
        <end position="2528"/>
    </location>
</feature>
<dbReference type="InterPro" id="IPR032821">
    <property type="entry name" value="PKS_assoc"/>
</dbReference>
<dbReference type="Gene3D" id="3.40.50.720">
    <property type="entry name" value="NAD(P)-binding Rossmann-like Domain"/>
    <property type="match status" value="2"/>
</dbReference>
<dbReference type="SUPFAM" id="SSF47336">
    <property type="entry name" value="ACP-like"/>
    <property type="match status" value="1"/>
</dbReference>
<evidence type="ECO:0000259" key="10">
    <source>
        <dbReference type="PROSITE" id="PS52004"/>
    </source>
</evidence>
<dbReference type="InterPro" id="IPR020841">
    <property type="entry name" value="PKS_Beta-ketoAc_synthase_dom"/>
</dbReference>
<keyword evidence="6" id="KW-0511">Multifunctional enzyme</keyword>
<dbReference type="Pfam" id="PF02801">
    <property type="entry name" value="Ketoacyl-synt_C"/>
    <property type="match status" value="1"/>
</dbReference>
<dbReference type="Pfam" id="PF08659">
    <property type="entry name" value="KR"/>
    <property type="match status" value="1"/>
</dbReference>
<proteinExistence type="predicted"/>
<evidence type="ECO:0000256" key="6">
    <source>
        <dbReference type="ARBA" id="ARBA00023268"/>
    </source>
</evidence>
<keyword evidence="2" id="KW-0597">Phosphoprotein</keyword>
<feature type="region of interest" description="Disordered" evidence="8">
    <location>
        <begin position="2511"/>
        <end position="2562"/>
    </location>
</feature>
<dbReference type="SMART" id="SM00827">
    <property type="entry name" value="PKS_AT"/>
    <property type="match status" value="1"/>
</dbReference>
<dbReference type="Gene3D" id="3.40.366.10">
    <property type="entry name" value="Malonyl-Coenzyme A Acyl Carrier Protein, domain 2"/>
    <property type="match status" value="1"/>
</dbReference>
<dbReference type="Pfam" id="PF21089">
    <property type="entry name" value="PKS_DH_N"/>
    <property type="match status" value="1"/>
</dbReference>
<evidence type="ECO:0000259" key="9">
    <source>
        <dbReference type="PROSITE" id="PS50075"/>
    </source>
</evidence>
<dbReference type="InterPro" id="IPR014031">
    <property type="entry name" value="Ketoacyl_synth_C"/>
</dbReference>
<evidence type="ECO:0000256" key="7">
    <source>
        <dbReference type="PROSITE-ProRule" id="PRU01363"/>
    </source>
</evidence>
<dbReference type="CDD" id="cd00833">
    <property type="entry name" value="PKS"/>
    <property type="match status" value="1"/>
</dbReference>
<keyword evidence="1" id="KW-0596">Phosphopantetheine</keyword>
<feature type="compositionally biased region" description="Low complexity" evidence="8">
    <location>
        <begin position="2536"/>
        <end position="2558"/>
    </location>
</feature>
<dbReference type="InterPro" id="IPR049552">
    <property type="entry name" value="PKS_DH_N"/>
</dbReference>
<dbReference type="InterPro" id="IPR042104">
    <property type="entry name" value="PKS_dehydratase_sf"/>
</dbReference>